<evidence type="ECO:0000313" key="2">
    <source>
        <dbReference type="Proteomes" id="UP000234681"/>
    </source>
</evidence>
<dbReference type="EMBL" id="CH473947">
    <property type="protein sequence ID" value="EDM03385.1"/>
    <property type="molecule type" value="Genomic_DNA"/>
</dbReference>
<proteinExistence type="predicted"/>
<accession>A6HBI0</accession>
<evidence type="ECO:0000313" key="1">
    <source>
        <dbReference type="EMBL" id="EDM03385.1"/>
    </source>
</evidence>
<dbReference type="Proteomes" id="UP000234681">
    <property type="component" value="Chromosome 6"/>
</dbReference>
<protein>
    <submittedName>
        <fullName evidence="1">RCG63453</fullName>
    </submittedName>
</protein>
<reference evidence="2" key="1">
    <citation type="submission" date="2005-09" db="EMBL/GenBank/DDBJ databases">
        <authorList>
            <person name="Mural R.J."/>
            <person name="Li P.W."/>
            <person name="Adams M.D."/>
            <person name="Amanatides P.G."/>
            <person name="Baden-Tillson H."/>
            <person name="Barnstead M."/>
            <person name="Chin S.H."/>
            <person name="Dew I."/>
            <person name="Evans C.A."/>
            <person name="Ferriera S."/>
            <person name="Flanigan M."/>
            <person name="Fosler C."/>
            <person name="Glodek A."/>
            <person name="Gu Z."/>
            <person name="Holt R.A."/>
            <person name="Jennings D."/>
            <person name="Kraft C.L."/>
            <person name="Lu F."/>
            <person name="Nguyen T."/>
            <person name="Nusskern D.R."/>
            <person name="Pfannkoch C.M."/>
            <person name="Sitter C."/>
            <person name="Sutton G.G."/>
            <person name="Venter J.C."/>
            <person name="Wang Z."/>
            <person name="Woodage T."/>
            <person name="Zheng X.H."/>
            <person name="Zhong F."/>
        </authorList>
    </citation>
    <scope>NUCLEOTIDE SEQUENCE [LARGE SCALE GENOMIC DNA]</scope>
    <source>
        <strain>BN</strain>
        <strain evidence="2">Sprague-Dawley</strain>
    </source>
</reference>
<sequence length="52" mass="5904">MARALATDIKATVNTLNFIGSQICIEIAWLLQLRRNHSQCWAGKRLWLCSST</sequence>
<gene>
    <name evidence="1" type="ORF">rCG_63453</name>
</gene>
<name>A6HBI0_RAT</name>
<organism evidence="1 2">
    <name type="scientific">Rattus norvegicus</name>
    <name type="common">Rat</name>
    <dbReference type="NCBI Taxonomy" id="10116"/>
    <lineage>
        <taxon>Eukaryota</taxon>
        <taxon>Metazoa</taxon>
        <taxon>Chordata</taxon>
        <taxon>Craniata</taxon>
        <taxon>Vertebrata</taxon>
        <taxon>Euteleostomi</taxon>
        <taxon>Mammalia</taxon>
        <taxon>Eutheria</taxon>
        <taxon>Euarchontoglires</taxon>
        <taxon>Glires</taxon>
        <taxon>Rodentia</taxon>
        <taxon>Myomorpha</taxon>
        <taxon>Muroidea</taxon>
        <taxon>Muridae</taxon>
        <taxon>Murinae</taxon>
        <taxon>Rattus</taxon>
    </lineage>
</organism>
<dbReference type="AlphaFoldDB" id="A6HBI0"/>